<evidence type="ECO:0000313" key="3">
    <source>
        <dbReference type="Proteomes" id="UP001223072"/>
    </source>
</evidence>
<name>A0ABU0RZ80_9ACTN</name>
<evidence type="ECO:0000313" key="2">
    <source>
        <dbReference type="EMBL" id="MDQ0937302.1"/>
    </source>
</evidence>
<comment type="caution">
    <text evidence="2">The sequence shown here is derived from an EMBL/GenBank/DDBJ whole genome shotgun (WGS) entry which is preliminary data.</text>
</comment>
<accession>A0ABU0RZ80</accession>
<keyword evidence="3" id="KW-1185">Reference proteome</keyword>
<sequence>MRRSLPRYTGAGIHPDPEGPGTLPEGKVDDCRWYLELDWSSQGRAGTVRVDDAGRPFRTSAIKGLPRYVYSMREWVPRTD</sequence>
<gene>
    <name evidence="2" type="ORF">QFZ49_007277</name>
</gene>
<reference evidence="2 3" key="1">
    <citation type="submission" date="2023-07" db="EMBL/GenBank/DDBJ databases">
        <title>Comparative genomics of wheat-associated soil bacteria to identify genetic determinants of phenazine resistance.</title>
        <authorList>
            <person name="Mouncey N."/>
        </authorList>
    </citation>
    <scope>NUCLEOTIDE SEQUENCE [LARGE SCALE GENOMIC DNA]</scope>
    <source>
        <strain evidence="2 3">W2I16</strain>
    </source>
</reference>
<proteinExistence type="predicted"/>
<protein>
    <submittedName>
        <fullName evidence="2">Uncharacterized protein</fullName>
    </submittedName>
</protein>
<organism evidence="2 3">
    <name type="scientific">Streptomyces turgidiscabies</name>
    <dbReference type="NCBI Taxonomy" id="85558"/>
    <lineage>
        <taxon>Bacteria</taxon>
        <taxon>Bacillati</taxon>
        <taxon>Actinomycetota</taxon>
        <taxon>Actinomycetes</taxon>
        <taxon>Kitasatosporales</taxon>
        <taxon>Streptomycetaceae</taxon>
        <taxon>Streptomyces</taxon>
    </lineage>
</organism>
<dbReference type="Proteomes" id="UP001223072">
    <property type="component" value="Unassembled WGS sequence"/>
</dbReference>
<dbReference type="EMBL" id="JAUSZS010000008">
    <property type="protein sequence ID" value="MDQ0937302.1"/>
    <property type="molecule type" value="Genomic_DNA"/>
</dbReference>
<evidence type="ECO:0000256" key="1">
    <source>
        <dbReference type="SAM" id="MobiDB-lite"/>
    </source>
</evidence>
<feature type="region of interest" description="Disordered" evidence="1">
    <location>
        <begin position="1"/>
        <end position="25"/>
    </location>
</feature>